<dbReference type="AlphaFoldDB" id="A0AAN8FJ09"/>
<evidence type="ECO:0000313" key="1">
    <source>
        <dbReference type="EMBL" id="KAK5970585.1"/>
    </source>
</evidence>
<sequence>MVCSELLLSLEFRCGNVAAILELDEQLNKEFTIFEAAPQ</sequence>
<gene>
    <name evidence="1" type="ORF">GCK32_021985</name>
</gene>
<dbReference type="EMBL" id="WIXE01018815">
    <property type="protein sequence ID" value="KAK5970585.1"/>
    <property type="molecule type" value="Genomic_DNA"/>
</dbReference>
<evidence type="ECO:0000313" key="2">
    <source>
        <dbReference type="Proteomes" id="UP001331761"/>
    </source>
</evidence>
<feature type="non-terminal residue" evidence="1">
    <location>
        <position position="39"/>
    </location>
</feature>
<accession>A0AAN8FJ09</accession>
<dbReference type="Proteomes" id="UP001331761">
    <property type="component" value="Unassembled WGS sequence"/>
</dbReference>
<organism evidence="1 2">
    <name type="scientific">Trichostrongylus colubriformis</name>
    <name type="common">Black scour worm</name>
    <dbReference type="NCBI Taxonomy" id="6319"/>
    <lineage>
        <taxon>Eukaryota</taxon>
        <taxon>Metazoa</taxon>
        <taxon>Ecdysozoa</taxon>
        <taxon>Nematoda</taxon>
        <taxon>Chromadorea</taxon>
        <taxon>Rhabditida</taxon>
        <taxon>Rhabditina</taxon>
        <taxon>Rhabditomorpha</taxon>
        <taxon>Strongyloidea</taxon>
        <taxon>Trichostrongylidae</taxon>
        <taxon>Trichostrongylus</taxon>
    </lineage>
</organism>
<keyword evidence="2" id="KW-1185">Reference proteome</keyword>
<name>A0AAN8FJ09_TRICO</name>
<reference evidence="1 2" key="1">
    <citation type="submission" date="2019-10" db="EMBL/GenBank/DDBJ databases">
        <title>Assembly and Annotation for the nematode Trichostrongylus colubriformis.</title>
        <authorList>
            <person name="Martin J."/>
        </authorList>
    </citation>
    <scope>NUCLEOTIDE SEQUENCE [LARGE SCALE GENOMIC DNA]</scope>
    <source>
        <strain evidence="1">G859</strain>
        <tissue evidence="1">Whole worm</tissue>
    </source>
</reference>
<comment type="caution">
    <text evidence="1">The sequence shown here is derived from an EMBL/GenBank/DDBJ whole genome shotgun (WGS) entry which is preliminary data.</text>
</comment>
<protein>
    <submittedName>
        <fullName evidence="1">Uncharacterized protein</fullName>
    </submittedName>
</protein>
<proteinExistence type="predicted"/>